<sequence length="368" mass="41707">MANLSELPSDLISTVAERVKVIEDFIAFGAVCISCRTAATKDNFDVSSPQIPLLMLADKDDDYREFYSLSKNKISRIFLPEIRGRRCFPSEGGWMFTDSCTGEFNLFHPFSRTQIQLPSQKALKESLQKDAEITHYTIDKAVLSVNPSLTSDYVLVISDLTYGRGDLAFWRPGDVNWTKIVMRRNARFNSLFHYKGKFYAFNYDGELWVFDVPGCSVPQPIVVPRRLTRLKDPILHQPDTQYYFVEISGALLLLIRFLNNTYTSDYETIKFKVFEIDIIKDQLNEINTLGDSTIFLGRNGATAMVIGLKPNHIYFTDDVFESYFALEAGGGKDMGVYNFENGKVESFYSGVSLSPVCPPTWVNPSFGS</sequence>
<dbReference type="InterPro" id="IPR005174">
    <property type="entry name" value="KIB1-4_b-propeller"/>
</dbReference>
<evidence type="ECO:0000259" key="1">
    <source>
        <dbReference type="Pfam" id="PF03478"/>
    </source>
</evidence>
<comment type="caution">
    <text evidence="2">The sequence shown here is derived from an EMBL/GenBank/DDBJ whole genome shotgun (WGS) entry which is preliminary data.</text>
</comment>
<dbReference type="AlphaFoldDB" id="A0A6N2BGR5"/>
<dbReference type="SUPFAM" id="SSF82171">
    <property type="entry name" value="DPP6 N-terminal domain-like"/>
    <property type="match status" value="1"/>
</dbReference>
<proteinExistence type="predicted"/>
<name>A0A6N2BGR5_SOLCI</name>
<feature type="domain" description="KIB1-4 beta-propeller" evidence="1">
    <location>
        <begin position="66"/>
        <end position="338"/>
    </location>
</feature>
<dbReference type="PANTHER" id="PTHR44259">
    <property type="entry name" value="OS07G0183000 PROTEIN-RELATED"/>
    <property type="match status" value="1"/>
</dbReference>
<dbReference type="PANTHER" id="PTHR44259:SF43">
    <property type="entry name" value="DUF295 DOMAIN-CONTAINING PROTEIN"/>
    <property type="match status" value="1"/>
</dbReference>
<evidence type="ECO:0000313" key="2">
    <source>
        <dbReference type="EMBL" id="TMW94372.1"/>
    </source>
</evidence>
<accession>A0A6N2BGR5</accession>
<gene>
    <name evidence="2" type="ORF">EJD97_010378</name>
</gene>
<reference evidence="2" key="1">
    <citation type="submission" date="2019-05" db="EMBL/GenBank/DDBJ databases">
        <title>The de novo reference genome and transcriptome assemblies of the wild tomato species Solanum chilense.</title>
        <authorList>
            <person name="Stam R."/>
            <person name="Nosenko T."/>
            <person name="Hoerger A.C."/>
            <person name="Stephan W."/>
            <person name="Seidel M.A."/>
            <person name="Kuhn J.M.M."/>
            <person name="Haberer G."/>
            <person name="Tellier A."/>
        </authorList>
    </citation>
    <scope>NUCLEOTIDE SEQUENCE</scope>
    <source>
        <tissue evidence="2">Mature leaves</tissue>
    </source>
</reference>
<organism evidence="2">
    <name type="scientific">Solanum chilense</name>
    <name type="common">Tomato</name>
    <name type="synonym">Lycopersicon chilense</name>
    <dbReference type="NCBI Taxonomy" id="4083"/>
    <lineage>
        <taxon>Eukaryota</taxon>
        <taxon>Viridiplantae</taxon>
        <taxon>Streptophyta</taxon>
        <taxon>Embryophyta</taxon>
        <taxon>Tracheophyta</taxon>
        <taxon>Spermatophyta</taxon>
        <taxon>Magnoliopsida</taxon>
        <taxon>eudicotyledons</taxon>
        <taxon>Gunneridae</taxon>
        <taxon>Pentapetalae</taxon>
        <taxon>asterids</taxon>
        <taxon>lamiids</taxon>
        <taxon>Solanales</taxon>
        <taxon>Solanaceae</taxon>
        <taxon>Solanoideae</taxon>
        <taxon>Solaneae</taxon>
        <taxon>Solanum</taxon>
        <taxon>Solanum subgen. Lycopersicon</taxon>
    </lineage>
</organism>
<protein>
    <recommendedName>
        <fullName evidence="1">KIB1-4 beta-propeller domain-containing protein</fullName>
    </recommendedName>
</protein>
<dbReference type="Pfam" id="PF03478">
    <property type="entry name" value="Beta-prop_KIB1-4"/>
    <property type="match status" value="1"/>
</dbReference>
<dbReference type="InterPro" id="IPR050942">
    <property type="entry name" value="F-box_BR-signaling"/>
</dbReference>
<dbReference type="EMBL" id="RXGB01002657">
    <property type="protein sequence ID" value="TMW94372.1"/>
    <property type="molecule type" value="Genomic_DNA"/>
</dbReference>